<evidence type="ECO:0000313" key="7">
    <source>
        <dbReference type="Proteomes" id="UP000463857"/>
    </source>
</evidence>
<feature type="domain" description="OmpR/PhoB-type" evidence="5">
    <location>
        <begin position="121"/>
        <end position="216"/>
    </location>
</feature>
<feature type="modified residue" description="4-aspartylphosphate" evidence="2">
    <location>
        <position position="48"/>
    </location>
</feature>
<dbReference type="GO" id="GO:0005829">
    <property type="term" value="C:cytosol"/>
    <property type="evidence" value="ECO:0007669"/>
    <property type="project" value="TreeGrafter"/>
</dbReference>
<dbReference type="SMART" id="SM00448">
    <property type="entry name" value="REC"/>
    <property type="match status" value="1"/>
</dbReference>
<feature type="DNA-binding region" description="OmpR/PhoB-type" evidence="3">
    <location>
        <begin position="121"/>
        <end position="216"/>
    </location>
</feature>
<dbReference type="InterPro" id="IPR001867">
    <property type="entry name" value="OmpR/PhoB-type_DNA-bd"/>
</dbReference>
<dbReference type="SMART" id="SM00862">
    <property type="entry name" value="Trans_reg_C"/>
    <property type="match status" value="1"/>
</dbReference>
<dbReference type="InterPro" id="IPR011006">
    <property type="entry name" value="CheY-like_superfamily"/>
</dbReference>
<dbReference type="GO" id="GO:0006355">
    <property type="term" value="P:regulation of DNA-templated transcription"/>
    <property type="evidence" value="ECO:0007669"/>
    <property type="project" value="InterPro"/>
</dbReference>
<dbReference type="PROSITE" id="PS50110">
    <property type="entry name" value="RESPONSE_REGULATORY"/>
    <property type="match status" value="1"/>
</dbReference>
<name>A0A7L4YTK0_9ACTN</name>
<dbReference type="Pfam" id="PF00486">
    <property type="entry name" value="Trans_reg_C"/>
    <property type="match status" value="1"/>
</dbReference>
<evidence type="ECO:0000256" key="3">
    <source>
        <dbReference type="PROSITE-ProRule" id="PRU01091"/>
    </source>
</evidence>
<sequence>MVVEDERALADAVARGLRREGMAVDVAYDGTDGHEKATVTPYDVIILDRDLPGMSGDELLGSLSHGEQNSRVLMLTASGAVADRVEGLSLGADDYMGKPFAFAELIARVRALGRRSNPAAPPVLTAGDLELDSARRVVKRSGAEVDLTRKEFGVLEVLLQADGAVVSSEGLLDRVWDENADPFTTTVRVTMMTLRRKLGDPPLIETVVGSGYRIKPDA</sequence>
<dbReference type="OrthoDB" id="9802426at2"/>
<dbReference type="InterPro" id="IPR036388">
    <property type="entry name" value="WH-like_DNA-bd_sf"/>
</dbReference>
<dbReference type="AlphaFoldDB" id="A0A7L4YTK0"/>
<dbReference type="GO" id="GO:0032993">
    <property type="term" value="C:protein-DNA complex"/>
    <property type="evidence" value="ECO:0007669"/>
    <property type="project" value="TreeGrafter"/>
</dbReference>
<dbReference type="Gene3D" id="3.40.50.2300">
    <property type="match status" value="1"/>
</dbReference>
<dbReference type="PANTHER" id="PTHR48111">
    <property type="entry name" value="REGULATOR OF RPOS"/>
    <property type="match status" value="1"/>
</dbReference>
<dbReference type="Gene3D" id="6.10.250.690">
    <property type="match status" value="1"/>
</dbReference>
<protein>
    <submittedName>
        <fullName evidence="6">Response regulator</fullName>
    </submittedName>
</protein>
<evidence type="ECO:0000256" key="1">
    <source>
        <dbReference type="ARBA" id="ARBA00023125"/>
    </source>
</evidence>
<dbReference type="PROSITE" id="PS51755">
    <property type="entry name" value="OMPR_PHOB"/>
    <property type="match status" value="1"/>
</dbReference>
<organism evidence="6 7">
    <name type="scientific">Epidermidibacterium keratini</name>
    <dbReference type="NCBI Taxonomy" id="1891644"/>
    <lineage>
        <taxon>Bacteria</taxon>
        <taxon>Bacillati</taxon>
        <taxon>Actinomycetota</taxon>
        <taxon>Actinomycetes</taxon>
        <taxon>Sporichthyales</taxon>
        <taxon>Sporichthyaceae</taxon>
        <taxon>Epidermidibacterium</taxon>
    </lineage>
</organism>
<dbReference type="PANTHER" id="PTHR48111:SF36">
    <property type="entry name" value="TRANSCRIPTIONAL REGULATORY PROTEIN CUTR"/>
    <property type="match status" value="1"/>
</dbReference>
<dbReference type="InParanoid" id="A0A7L4YTK0"/>
<keyword evidence="2" id="KW-0597">Phosphoprotein</keyword>
<dbReference type="SUPFAM" id="SSF52172">
    <property type="entry name" value="CheY-like"/>
    <property type="match status" value="1"/>
</dbReference>
<feature type="domain" description="Response regulatory" evidence="4">
    <location>
        <begin position="1"/>
        <end position="113"/>
    </location>
</feature>
<evidence type="ECO:0000259" key="5">
    <source>
        <dbReference type="PROSITE" id="PS51755"/>
    </source>
</evidence>
<dbReference type="Gene3D" id="1.10.10.10">
    <property type="entry name" value="Winged helix-like DNA-binding domain superfamily/Winged helix DNA-binding domain"/>
    <property type="match status" value="1"/>
</dbReference>
<dbReference type="GO" id="GO:0000156">
    <property type="term" value="F:phosphorelay response regulator activity"/>
    <property type="evidence" value="ECO:0007669"/>
    <property type="project" value="TreeGrafter"/>
</dbReference>
<accession>A0A7L4YTK0</accession>
<keyword evidence="1 3" id="KW-0238">DNA-binding</keyword>
<dbReference type="GO" id="GO:0000976">
    <property type="term" value="F:transcription cis-regulatory region binding"/>
    <property type="evidence" value="ECO:0007669"/>
    <property type="project" value="TreeGrafter"/>
</dbReference>
<gene>
    <name evidence="6" type="ORF">EK0264_17920</name>
</gene>
<evidence type="ECO:0000313" key="6">
    <source>
        <dbReference type="EMBL" id="QHC02541.1"/>
    </source>
</evidence>
<keyword evidence="7" id="KW-1185">Reference proteome</keyword>
<dbReference type="Pfam" id="PF00072">
    <property type="entry name" value="Response_reg"/>
    <property type="match status" value="1"/>
</dbReference>
<dbReference type="EMBL" id="CP047156">
    <property type="protein sequence ID" value="QHC02541.1"/>
    <property type="molecule type" value="Genomic_DNA"/>
</dbReference>
<evidence type="ECO:0000259" key="4">
    <source>
        <dbReference type="PROSITE" id="PS50110"/>
    </source>
</evidence>
<dbReference type="KEGG" id="eke:EK0264_17920"/>
<dbReference type="InterPro" id="IPR039420">
    <property type="entry name" value="WalR-like"/>
</dbReference>
<dbReference type="CDD" id="cd00383">
    <property type="entry name" value="trans_reg_C"/>
    <property type="match status" value="1"/>
</dbReference>
<reference evidence="6 7" key="1">
    <citation type="journal article" date="2018" name="Int. J. Syst. Evol. Microbiol.">
        <title>Epidermidibacterium keratini gen. nov., sp. nov., a member of the family Sporichthyaceae, isolated from keratin epidermis.</title>
        <authorList>
            <person name="Lee D.G."/>
            <person name="Trujillo M.E."/>
            <person name="Kang S."/>
            <person name="Nam J.J."/>
            <person name="Kim Y.J."/>
        </authorList>
    </citation>
    <scope>NUCLEOTIDE SEQUENCE [LARGE SCALE GENOMIC DNA]</scope>
    <source>
        <strain evidence="6 7">EPI-7</strain>
    </source>
</reference>
<dbReference type="InterPro" id="IPR001789">
    <property type="entry name" value="Sig_transdc_resp-reg_receiver"/>
</dbReference>
<evidence type="ECO:0000256" key="2">
    <source>
        <dbReference type="PROSITE-ProRule" id="PRU00169"/>
    </source>
</evidence>
<dbReference type="Proteomes" id="UP000463857">
    <property type="component" value="Chromosome"/>
</dbReference>
<proteinExistence type="predicted"/>